<proteinExistence type="inferred from homology"/>
<dbReference type="Gene3D" id="3.40.50.720">
    <property type="entry name" value="NAD(P)-binding Rossmann-like Domain"/>
    <property type="match status" value="1"/>
</dbReference>
<feature type="compositionally biased region" description="Basic and acidic residues" evidence="4">
    <location>
        <begin position="1078"/>
        <end position="1103"/>
    </location>
</feature>
<dbReference type="AlphaFoldDB" id="A0A9P9Y023"/>
<dbReference type="SUPFAM" id="SSF51735">
    <property type="entry name" value="NAD(P)-binding Rossmann-fold domains"/>
    <property type="match status" value="1"/>
</dbReference>
<dbReference type="Proteomes" id="UP001055219">
    <property type="component" value="Unassembled WGS sequence"/>
</dbReference>
<dbReference type="Pfam" id="PF13561">
    <property type="entry name" value="adh_short_C2"/>
    <property type="match status" value="1"/>
</dbReference>
<dbReference type="Pfam" id="PF00106">
    <property type="entry name" value="adh_short"/>
    <property type="match status" value="1"/>
</dbReference>
<evidence type="ECO:0000313" key="5">
    <source>
        <dbReference type="EMBL" id="KAI6780648.1"/>
    </source>
</evidence>
<dbReference type="RefSeq" id="XP_051361504.1">
    <property type="nucleotide sequence ID" value="XM_051507203.1"/>
</dbReference>
<dbReference type="CDD" id="cd05233">
    <property type="entry name" value="SDR_c"/>
    <property type="match status" value="1"/>
</dbReference>
<comment type="caution">
    <text evidence="5">The sequence shown here is derived from an EMBL/GenBank/DDBJ whole genome shotgun (WGS) entry which is preliminary data.</text>
</comment>
<feature type="compositionally biased region" description="Basic and acidic residues" evidence="4">
    <location>
        <begin position="834"/>
        <end position="844"/>
    </location>
</feature>
<sequence length="1103" mass="119158">MVFSQATIAITGSGGIGTSIARRIANGRRIFLSDVSQVNLDSAAETLRRDGHSVETHIVDVSKYEQVKAFADAAAASGTLQAVAHTAGVFPSQGSIAQIMEVDLLGTANVLDAFYEVAMPGQSIVCVGSGSAHVMKEEVPLEVLDHLARAPRDSLLSHPGIQATVSPLLAYQIAKRGSLARVQLMAKAFGLKGARINIISPGMIATERGRLELEGDMLRAYIEMLTKESAMARLGAVDDVSNLVEFLISDRASFISGADIVVDGVAAFALAVPPAHPLLEPEHRDDVDNGQKKGFRYITAWCRSDEECASGCCAAISHDEAICSAPLVAYMEGKYGCGFGDSTKKIAHGIDVTLPGFNNVGTGNKSDEKQVEMQCEDVGQKAVHALQFTNTEWDFWLPTLEEAYETCSFDTTSLRKRTYEETLRRHASVAGVDGMFVYNRPCSRSTTAGEKGSMMINYYNDESKKALKVVAIRIGLYQKDGSKKFRTATRTSIRWAASETADYSTFMDMEIIEGRRSVARWPKSAYKFAPDDYPIATLELSPSIKKKQKHAYRHAQNSDVAEKLEQDEQYLIVSHRRNKILAEQLSESKRKTLEANDFKKKHNATNTKLRAENKDLKAQLQRHLNSAKDMERLRDELLGTKEAFRELEKQYNELLELDDASVKKPKTKGRKAMTKKVVPKKAGVIEAEVEFETSKIQYAAPSTLVEELEPGSAELSESDDEIGEAEDAPTQEPVPSAPLTDGETPPSRNSSFSTVQSAGEDVDMDDAQETGEERPESVTSDSDMSDRSEEEAAITEAVDSRSTAEVTSVAKESQAMARSTTGGKSVGGKRAIPKAREDIHEGHVAGKTVAGKFPQKSVPVQEATLDMMATDEPSCGDGGSSPLEVEVEQENEAGNESTVSQPGAVHANALAREDGQSPERNEPEDVTETPEPDDKTVGTAIEGSPVVTAGDTGEGMPLDETAKKIHSDCEVLAEPDCIDARREGSSTPCPEAGEATEVAPAAPGTGVTGTPGAHQPGEFKDEVSDCNIRGDEEGGHERRSSAEPADMSSGTSPGSLPETSKKRPRFSMDEDEVGDCGEDARFAAKKPRLGEERSANEEMAEAR</sequence>
<feature type="region of interest" description="Disordered" evidence="4">
    <location>
        <begin position="705"/>
        <end position="962"/>
    </location>
</feature>
<dbReference type="GO" id="GO:0050664">
    <property type="term" value="F:oxidoreductase activity, acting on NAD(P)H, oxygen as acceptor"/>
    <property type="evidence" value="ECO:0007669"/>
    <property type="project" value="TreeGrafter"/>
</dbReference>
<name>A0A9P9Y023_9HYPO</name>
<dbReference type="GeneID" id="75827671"/>
<organism evidence="5 6">
    <name type="scientific">Emericellopsis cladophorae</name>
    <dbReference type="NCBI Taxonomy" id="2686198"/>
    <lineage>
        <taxon>Eukaryota</taxon>
        <taxon>Fungi</taxon>
        <taxon>Dikarya</taxon>
        <taxon>Ascomycota</taxon>
        <taxon>Pezizomycotina</taxon>
        <taxon>Sordariomycetes</taxon>
        <taxon>Hypocreomycetidae</taxon>
        <taxon>Hypocreales</taxon>
        <taxon>Bionectriaceae</taxon>
        <taxon>Emericellopsis</taxon>
    </lineage>
</organism>
<accession>A0A9P9Y023</accession>
<comment type="similarity">
    <text evidence="1">Belongs to the short-chain dehydrogenases/reductases (SDR) family.</text>
</comment>
<dbReference type="EMBL" id="JAGIXG020000029">
    <property type="protein sequence ID" value="KAI6780648.1"/>
    <property type="molecule type" value="Genomic_DNA"/>
</dbReference>
<feature type="coiled-coil region" evidence="3">
    <location>
        <begin position="599"/>
        <end position="657"/>
    </location>
</feature>
<feature type="compositionally biased region" description="Basic and acidic residues" evidence="4">
    <location>
        <begin position="1017"/>
        <end position="1041"/>
    </location>
</feature>
<feature type="compositionally biased region" description="Polar residues" evidence="4">
    <location>
        <begin position="746"/>
        <end position="757"/>
    </location>
</feature>
<keyword evidence="6" id="KW-1185">Reference proteome</keyword>
<reference evidence="5" key="1">
    <citation type="journal article" date="2021" name="J Fungi (Basel)">
        <title>Genomic and Metabolomic Analyses of the Marine Fungus Emericellopsis cladophorae: Insights into Saltwater Adaptability Mechanisms and Its Biosynthetic Potential.</title>
        <authorList>
            <person name="Goncalves M.F.M."/>
            <person name="Hilario S."/>
            <person name="Van de Peer Y."/>
            <person name="Esteves A.C."/>
            <person name="Alves A."/>
        </authorList>
    </citation>
    <scope>NUCLEOTIDE SEQUENCE</scope>
    <source>
        <strain evidence="5">MUM 19.33</strain>
    </source>
</reference>
<keyword evidence="2" id="KW-0560">Oxidoreductase</keyword>
<dbReference type="InterPro" id="IPR036291">
    <property type="entry name" value="NAD(P)-bd_dom_sf"/>
</dbReference>
<evidence type="ECO:0000256" key="4">
    <source>
        <dbReference type="SAM" id="MobiDB-lite"/>
    </source>
</evidence>
<dbReference type="InterPro" id="IPR002347">
    <property type="entry name" value="SDR_fam"/>
</dbReference>
<keyword evidence="3" id="KW-0175">Coiled coil</keyword>
<feature type="compositionally biased region" description="Acidic residues" evidence="4">
    <location>
        <begin position="760"/>
        <end position="770"/>
    </location>
</feature>
<feature type="region of interest" description="Disordered" evidence="4">
    <location>
        <begin position="980"/>
        <end position="1103"/>
    </location>
</feature>
<evidence type="ECO:0000313" key="6">
    <source>
        <dbReference type="Proteomes" id="UP001055219"/>
    </source>
</evidence>
<evidence type="ECO:0000256" key="2">
    <source>
        <dbReference type="ARBA" id="ARBA00023002"/>
    </source>
</evidence>
<feature type="compositionally biased region" description="Basic and acidic residues" evidence="4">
    <location>
        <begin position="911"/>
        <end position="923"/>
    </location>
</feature>
<dbReference type="PRINTS" id="PR00081">
    <property type="entry name" value="GDHRDH"/>
</dbReference>
<dbReference type="OrthoDB" id="5840532at2759"/>
<dbReference type="GO" id="GO:0016616">
    <property type="term" value="F:oxidoreductase activity, acting on the CH-OH group of donors, NAD or NADP as acceptor"/>
    <property type="evidence" value="ECO:0007669"/>
    <property type="project" value="UniProtKB-ARBA"/>
</dbReference>
<feature type="compositionally biased region" description="Low complexity" evidence="4">
    <location>
        <begin position="998"/>
        <end position="1013"/>
    </location>
</feature>
<protein>
    <submittedName>
        <fullName evidence="5">Uncharacterized protein</fullName>
    </submittedName>
</protein>
<dbReference type="PANTHER" id="PTHR43008">
    <property type="entry name" value="BENZIL REDUCTASE"/>
    <property type="match status" value="1"/>
</dbReference>
<reference evidence="5" key="2">
    <citation type="submission" date="2022-07" db="EMBL/GenBank/DDBJ databases">
        <authorList>
            <person name="Goncalves M.F.M."/>
            <person name="Hilario S."/>
            <person name="Van De Peer Y."/>
            <person name="Esteves A.C."/>
            <person name="Alves A."/>
        </authorList>
    </citation>
    <scope>NUCLEOTIDE SEQUENCE</scope>
    <source>
        <strain evidence="5">MUM 19.33</strain>
    </source>
</reference>
<gene>
    <name evidence="5" type="ORF">J7T54_001152</name>
</gene>
<dbReference type="PANTHER" id="PTHR43008:SF4">
    <property type="entry name" value="CHAIN DEHYDROGENASE, PUTATIVE (AFU_ORTHOLOGUE AFUA_4G08710)-RELATED"/>
    <property type="match status" value="1"/>
</dbReference>
<evidence type="ECO:0000256" key="3">
    <source>
        <dbReference type="SAM" id="Coils"/>
    </source>
</evidence>
<feature type="compositionally biased region" description="Polar residues" evidence="4">
    <location>
        <begin position="1048"/>
        <end position="1058"/>
    </location>
</feature>
<evidence type="ECO:0000256" key="1">
    <source>
        <dbReference type="ARBA" id="ARBA00006484"/>
    </source>
</evidence>
<feature type="compositionally biased region" description="Acidic residues" evidence="4">
    <location>
        <begin position="716"/>
        <end position="729"/>
    </location>
</feature>